<protein>
    <submittedName>
        <fullName evidence="1">Uncharacterized protein</fullName>
    </submittedName>
</protein>
<proteinExistence type="predicted"/>
<dbReference type="Proteomes" id="UP000521943">
    <property type="component" value="Unassembled WGS sequence"/>
</dbReference>
<name>A0A8H6IAR2_9AGAR</name>
<evidence type="ECO:0000313" key="2">
    <source>
        <dbReference type="Proteomes" id="UP000521943"/>
    </source>
</evidence>
<sequence length="284" mass="31910">MAMEYCLNPGIVFWPPRIEEEEANTKVIQVRCQLERLALTALRSPDDDTSSWRISRVYNYIMTRALVARPISHPTPLRPPLAGRRYVVSARSWPTVREISCTLRTQDHVRTPSSPEIDISSRVIVHCFIIQLPTTRIPRLFNMPAHRSREVVLSSLGKIRLEFFPDALPTALTTGRRYVASGHFQPFSKTRYFTIWRHPRTPYTQLARGNSHVNRIGEQRPVTLPSETVEPTQTVLPSLCFDAITIDGTHGTYDECQRLMPNGSGSAAGSTGTSGVLGVLTAML</sequence>
<organism evidence="1 2">
    <name type="scientific">Ephemerocybe angulata</name>
    <dbReference type="NCBI Taxonomy" id="980116"/>
    <lineage>
        <taxon>Eukaryota</taxon>
        <taxon>Fungi</taxon>
        <taxon>Dikarya</taxon>
        <taxon>Basidiomycota</taxon>
        <taxon>Agaricomycotina</taxon>
        <taxon>Agaricomycetes</taxon>
        <taxon>Agaricomycetidae</taxon>
        <taxon>Agaricales</taxon>
        <taxon>Agaricineae</taxon>
        <taxon>Psathyrellaceae</taxon>
        <taxon>Ephemerocybe</taxon>
    </lineage>
</organism>
<evidence type="ECO:0000313" key="1">
    <source>
        <dbReference type="EMBL" id="KAF6760872.1"/>
    </source>
</evidence>
<gene>
    <name evidence="1" type="ORF">DFP72DRAFT_843147</name>
</gene>
<keyword evidence="2" id="KW-1185">Reference proteome</keyword>
<dbReference type="AlphaFoldDB" id="A0A8H6IAR2"/>
<accession>A0A8H6IAR2</accession>
<comment type="caution">
    <text evidence="1">The sequence shown here is derived from an EMBL/GenBank/DDBJ whole genome shotgun (WGS) entry which is preliminary data.</text>
</comment>
<dbReference type="EMBL" id="JACGCI010000011">
    <property type="protein sequence ID" value="KAF6760872.1"/>
    <property type="molecule type" value="Genomic_DNA"/>
</dbReference>
<reference evidence="1 2" key="1">
    <citation type="submission" date="2020-07" db="EMBL/GenBank/DDBJ databases">
        <title>Comparative genomics of pyrophilous fungi reveals a link between fire events and developmental genes.</title>
        <authorList>
            <consortium name="DOE Joint Genome Institute"/>
            <person name="Steindorff A.S."/>
            <person name="Carver A."/>
            <person name="Calhoun S."/>
            <person name="Stillman K."/>
            <person name="Liu H."/>
            <person name="Lipzen A."/>
            <person name="Pangilinan J."/>
            <person name="Labutti K."/>
            <person name="Bruns T.D."/>
            <person name="Grigoriev I.V."/>
        </authorList>
    </citation>
    <scope>NUCLEOTIDE SEQUENCE [LARGE SCALE GENOMIC DNA]</scope>
    <source>
        <strain evidence="1 2">CBS 144469</strain>
    </source>
</reference>